<feature type="binding site" evidence="13">
    <location>
        <begin position="257"/>
        <end position="259"/>
    </location>
    <ligand>
        <name>substrate</name>
    </ligand>
</feature>
<dbReference type="PANTHER" id="PTHR32179">
    <property type="entry name" value="NICOTINATE-NUCLEOTIDE PYROPHOSPHORYLASE [CARBOXYLATING]"/>
    <property type="match status" value="1"/>
</dbReference>
<dbReference type="FunFam" id="3.90.1170.20:FF:000001">
    <property type="entry name" value="Nicotinate-nucleotide diphosphorylase (Carboxylating)"/>
    <property type="match status" value="1"/>
</dbReference>
<feature type="domain" description="Quinolinate phosphoribosyl transferase N-terminal" evidence="15">
    <location>
        <begin position="22"/>
        <end position="106"/>
    </location>
</feature>
<evidence type="ECO:0000256" key="7">
    <source>
        <dbReference type="ARBA" id="ARBA00022676"/>
    </source>
</evidence>
<dbReference type="PANTHER" id="PTHR32179:SF3">
    <property type="entry name" value="NICOTINATE-NUCLEOTIDE PYROPHOSPHORYLASE [CARBOXYLATING]"/>
    <property type="match status" value="1"/>
</dbReference>
<dbReference type="KEGG" id="ntt:TAO_0923"/>
<evidence type="ECO:0000256" key="4">
    <source>
        <dbReference type="ARBA" id="ARBA00011218"/>
    </source>
</evidence>
<evidence type="ECO:0000256" key="11">
    <source>
        <dbReference type="ARBA" id="ARBA00069173"/>
    </source>
</evidence>
<feature type="binding site" evidence="13">
    <location>
        <begin position="129"/>
        <end position="131"/>
    </location>
    <ligand>
        <name>substrate</name>
    </ligand>
</feature>
<evidence type="ECO:0000256" key="3">
    <source>
        <dbReference type="ARBA" id="ARBA00009400"/>
    </source>
</evidence>
<dbReference type="PIRSF" id="PIRSF006250">
    <property type="entry name" value="NadC_ModD"/>
    <property type="match status" value="1"/>
</dbReference>
<dbReference type="Gene3D" id="3.20.20.70">
    <property type="entry name" value="Aldolase class I"/>
    <property type="match status" value="1"/>
</dbReference>
<dbReference type="EC" id="2.4.2.19" evidence="5"/>
<keyword evidence="8 12" id="KW-0808">Transferase</keyword>
<evidence type="ECO:0000256" key="2">
    <source>
        <dbReference type="ARBA" id="ARBA00004893"/>
    </source>
</evidence>
<dbReference type="Gene3D" id="3.90.1170.20">
    <property type="entry name" value="Quinolinate phosphoribosyl transferase, N-terminal domain"/>
    <property type="match status" value="1"/>
</dbReference>
<comment type="subunit">
    <text evidence="4">Hexamer formed by 3 homodimers.</text>
</comment>
<dbReference type="SUPFAM" id="SSF51690">
    <property type="entry name" value="Nicotinate/Quinolinate PRTase C-terminal domain-like"/>
    <property type="match status" value="1"/>
</dbReference>
<comment type="catalytic activity">
    <reaction evidence="10">
        <text>nicotinate beta-D-ribonucleotide + CO2 + diphosphate = quinolinate + 5-phospho-alpha-D-ribose 1-diphosphate + 2 H(+)</text>
        <dbReference type="Rhea" id="RHEA:12733"/>
        <dbReference type="ChEBI" id="CHEBI:15378"/>
        <dbReference type="ChEBI" id="CHEBI:16526"/>
        <dbReference type="ChEBI" id="CHEBI:29959"/>
        <dbReference type="ChEBI" id="CHEBI:33019"/>
        <dbReference type="ChEBI" id="CHEBI:57502"/>
        <dbReference type="ChEBI" id="CHEBI:58017"/>
        <dbReference type="EC" id="2.4.2.19"/>
    </reaction>
</comment>
<evidence type="ECO:0000256" key="5">
    <source>
        <dbReference type="ARBA" id="ARBA00011944"/>
    </source>
</evidence>
<dbReference type="EMBL" id="AP014836">
    <property type="protein sequence ID" value="BAW80293.1"/>
    <property type="molecule type" value="Genomic_DNA"/>
</dbReference>
<dbReference type="Pfam" id="PF01729">
    <property type="entry name" value="QRPTase_C"/>
    <property type="match status" value="1"/>
</dbReference>
<evidence type="ECO:0000256" key="10">
    <source>
        <dbReference type="ARBA" id="ARBA00047445"/>
    </source>
</evidence>
<evidence type="ECO:0000256" key="6">
    <source>
        <dbReference type="ARBA" id="ARBA00022642"/>
    </source>
</evidence>
<feature type="binding site" evidence="13">
    <location>
        <position position="192"/>
    </location>
    <ligand>
        <name>substrate</name>
    </ligand>
</feature>
<evidence type="ECO:0000313" key="16">
    <source>
        <dbReference type="EMBL" id="BAW80293.1"/>
    </source>
</evidence>
<dbReference type="OrthoDB" id="9782546at2"/>
<evidence type="ECO:0000256" key="12">
    <source>
        <dbReference type="PIRNR" id="PIRNR006250"/>
    </source>
</evidence>
<dbReference type="GO" id="GO:0004514">
    <property type="term" value="F:nicotinate-nucleotide diphosphorylase (carboxylating) activity"/>
    <property type="evidence" value="ECO:0007669"/>
    <property type="project" value="UniProtKB-EC"/>
</dbReference>
<comment type="function">
    <text evidence="1">Involved in the catabolism of quinolinic acid (QA).</text>
</comment>
<dbReference type="RefSeq" id="WP_096526851.1">
    <property type="nucleotide sequence ID" value="NZ_AP014836.1"/>
</dbReference>
<evidence type="ECO:0000256" key="8">
    <source>
        <dbReference type="ARBA" id="ARBA00022679"/>
    </source>
</evidence>
<dbReference type="Proteomes" id="UP000243679">
    <property type="component" value="Chromosome"/>
</dbReference>
<organism evidence="16 17">
    <name type="scientific">Candidatus Nitrosoglobus terrae</name>
    <dbReference type="NCBI Taxonomy" id="1630141"/>
    <lineage>
        <taxon>Bacteria</taxon>
        <taxon>Pseudomonadati</taxon>
        <taxon>Pseudomonadota</taxon>
        <taxon>Gammaproteobacteria</taxon>
        <taxon>Chromatiales</taxon>
        <taxon>Chromatiaceae</taxon>
        <taxon>Candidatus Nitrosoglobus</taxon>
    </lineage>
</organism>
<feature type="binding site" evidence="13">
    <location>
        <position position="213"/>
    </location>
    <ligand>
        <name>substrate</name>
    </ligand>
</feature>
<dbReference type="InterPro" id="IPR004393">
    <property type="entry name" value="NadC"/>
</dbReference>
<protein>
    <recommendedName>
        <fullName evidence="11">Probable nicotinate-nucleotide pyrophosphorylase [carboxylating]</fullName>
        <ecNumber evidence="5">2.4.2.19</ecNumber>
    </recommendedName>
    <alternativeName>
        <fullName evidence="9">Quinolinate phosphoribosyltransferase [decarboxylating]</fullName>
    </alternativeName>
</protein>
<comment type="similarity">
    <text evidence="3 12">Belongs to the NadC/ModD family.</text>
</comment>
<accession>A0A1Q2SMF8</accession>
<feature type="binding site" evidence="13">
    <location>
        <begin position="236"/>
        <end position="238"/>
    </location>
    <ligand>
        <name>substrate</name>
    </ligand>
</feature>
<sequence length="275" mass="30131">MVAAYIEENVRYALAEDIGTGDVTVTLIPEASNSMATVICREAAILCGVSWFNEVFQQLDPKIKIHWTYTDGGFIPTNHIICTLEGPSRPILRGERTALNFLQTLSGTATTVHHYASAIADLPTKVLDTRKTLPGLRQAQKYAVRCGGGYNHRQGLYDGVLIKENHILAAGSITKAIEQARAYSFNLPIEIEVENLDELQQALAASPDIIMLDNFDLPTISEAVSLNQKRTKLEASGGITLKNIRQIAETGVDYISVGALTKDIQAIDMSMRFSH</sequence>
<feature type="binding site" evidence="13">
    <location>
        <position position="163"/>
    </location>
    <ligand>
        <name>substrate</name>
    </ligand>
</feature>
<gene>
    <name evidence="16" type="ORF">TAO_0923</name>
</gene>
<evidence type="ECO:0000313" key="17">
    <source>
        <dbReference type="Proteomes" id="UP000243679"/>
    </source>
</evidence>
<evidence type="ECO:0000259" key="14">
    <source>
        <dbReference type="Pfam" id="PF01729"/>
    </source>
</evidence>
<dbReference type="InterPro" id="IPR002638">
    <property type="entry name" value="Quinolinate_PRibosylTrfase_C"/>
</dbReference>
<feature type="binding site" evidence="13">
    <location>
        <position position="96"/>
    </location>
    <ligand>
        <name>substrate</name>
    </ligand>
</feature>
<dbReference type="InterPro" id="IPR013785">
    <property type="entry name" value="Aldolase_TIM"/>
</dbReference>
<dbReference type="CDD" id="cd01572">
    <property type="entry name" value="QPRTase"/>
    <property type="match status" value="1"/>
</dbReference>
<dbReference type="Pfam" id="PF02749">
    <property type="entry name" value="QRPTase_N"/>
    <property type="match status" value="1"/>
</dbReference>
<dbReference type="InterPro" id="IPR037128">
    <property type="entry name" value="Quinolinate_PRibosylTase_N_sf"/>
</dbReference>
<reference evidence="16 17" key="1">
    <citation type="journal article" date="2017" name="ISME J.">
        <title>An acid-tolerant ammonia-oxidizing ?-proteobacterium from soil.</title>
        <authorList>
            <person name="Hayatsu M."/>
            <person name="Tago K."/>
            <person name="Uchiyama I."/>
            <person name="Toyoda A."/>
            <person name="Wang Y."/>
            <person name="Shimomura Y."/>
            <person name="Okubo T."/>
            <person name="Kurisu F."/>
            <person name="Hirono Y."/>
            <person name="Nonaka K."/>
            <person name="Akiyama H."/>
            <person name="Itoh T."/>
            <person name="Takami H."/>
        </authorList>
    </citation>
    <scope>NUCLEOTIDE SEQUENCE [LARGE SCALE GENOMIC DNA]</scope>
    <source>
        <strain evidence="16 17">TAO100</strain>
    </source>
</reference>
<dbReference type="InterPro" id="IPR027277">
    <property type="entry name" value="NadC/ModD"/>
</dbReference>
<dbReference type="FunFam" id="3.20.20.70:FF:000030">
    <property type="entry name" value="Nicotinate-nucleotide pyrophosphorylase, carboxylating"/>
    <property type="match status" value="1"/>
</dbReference>
<name>A0A1Q2SMF8_9GAMM</name>
<proteinExistence type="inferred from homology"/>
<dbReference type="SUPFAM" id="SSF54675">
    <property type="entry name" value="Nicotinate/Quinolinate PRTase N-terminal domain-like"/>
    <property type="match status" value="1"/>
</dbReference>
<comment type="pathway">
    <text evidence="2">Cofactor biosynthesis; NAD(+) biosynthesis; nicotinate D-ribonucleotide from quinolinate: step 1/1.</text>
</comment>
<dbReference type="UniPathway" id="UPA00253">
    <property type="reaction ID" value="UER00331"/>
</dbReference>
<evidence type="ECO:0000256" key="13">
    <source>
        <dbReference type="PIRSR" id="PIRSR006250-1"/>
    </source>
</evidence>
<dbReference type="GO" id="GO:0009435">
    <property type="term" value="P:NAD+ biosynthetic process"/>
    <property type="evidence" value="ECO:0007669"/>
    <property type="project" value="UniProtKB-UniPathway"/>
</dbReference>
<dbReference type="AlphaFoldDB" id="A0A1Q2SMF8"/>
<keyword evidence="6" id="KW-0662">Pyridine nucleotide biosynthesis</keyword>
<dbReference type="NCBIfam" id="TIGR00078">
    <property type="entry name" value="nadC"/>
    <property type="match status" value="1"/>
</dbReference>
<dbReference type="InterPro" id="IPR036068">
    <property type="entry name" value="Nicotinate_pribotase-like_C"/>
</dbReference>
<dbReference type="InterPro" id="IPR022412">
    <property type="entry name" value="Quinolinate_PRibosylTrfase_N"/>
</dbReference>
<keyword evidence="7 12" id="KW-0328">Glycosyltransferase</keyword>
<evidence type="ECO:0000256" key="1">
    <source>
        <dbReference type="ARBA" id="ARBA00003237"/>
    </source>
</evidence>
<keyword evidence="17" id="KW-1185">Reference proteome</keyword>
<evidence type="ECO:0000256" key="9">
    <source>
        <dbReference type="ARBA" id="ARBA00033102"/>
    </source>
</evidence>
<dbReference type="GO" id="GO:0034213">
    <property type="term" value="P:quinolinate catabolic process"/>
    <property type="evidence" value="ECO:0007669"/>
    <property type="project" value="TreeGrafter"/>
</dbReference>
<dbReference type="GO" id="GO:0005737">
    <property type="term" value="C:cytoplasm"/>
    <property type="evidence" value="ECO:0007669"/>
    <property type="project" value="TreeGrafter"/>
</dbReference>
<feature type="domain" description="Quinolinate phosphoribosyl transferase C-terminal" evidence="14">
    <location>
        <begin position="109"/>
        <end position="272"/>
    </location>
</feature>
<evidence type="ECO:0000259" key="15">
    <source>
        <dbReference type="Pfam" id="PF02749"/>
    </source>
</evidence>
<feature type="binding site" evidence="13">
    <location>
        <position position="153"/>
    </location>
    <ligand>
        <name>substrate</name>
    </ligand>
</feature>